<proteinExistence type="predicted"/>
<dbReference type="EMBL" id="JABXWD010000279">
    <property type="protein sequence ID" value="MBV6342552.1"/>
    <property type="molecule type" value="Genomic_DNA"/>
</dbReference>
<keyword evidence="3" id="KW-1185">Reference proteome</keyword>
<dbReference type="RefSeq" id="WP_218253168.1">
    <property type="nucleotide sequence ID" value="NZ_JABXWD010000279.1"/>
</dbReference>
<dbReference type="InterPro" id="IPR013320">
    <property type="entry name" value="ConA-like_dom_sf"/>
</dbReference>
<dbReference type="SUPFAM" id="SSF49899">
    <property type="entry name" value="Concanavalin A-like lectins/glucanases"/>
    <property type="match status" value="1"/>
</dbReference>
<reference evidence="2 3" key="1">
    <citation type="journal article" date="2020" name="J Geophys Res Biogeosci">
        <title>Magnetotaxis as an Adaptation to Enable Bacterial Shuttling of Microbial Sulfur and Sulfur Cycling Across Aquatic Oxic#Anoxic Interfaces.</title>
        <authorList>
            <person name="Li J."/>
            <person name="Liu P."/>
            <person name="Wang J."/>
            <person name="Roberts A.P."/>
            <person name="Pan Y."/>
        </authorList>
    </citation>
    <scope>NUCLEOTIDE SEQUENCE [LARGE SCALE GENOMIC DNA]</scope>
    <source>
        <strain evidence="2 3">MYR-1_YQ</strain>
    </source>
</reference>
<dbReference type="Gene3D" id="2.60.120.200">
    <property type="match status" value="1"/>
</dbReference>
<organism evidence="2 3">
    <name type="scientific">Candidatus Magnetobacterium casense</name>
    <dbReference type="NCBI Taxonomy" id="1455061"/>
    <lineage>
        <taxon>Bacteria</taxon>
        <taxon>Pseudomonadati</taxon>
        <taxon>Nitrospirota</taxon>
        <taxon>Thermodesulfovibrionia</taxon>
        <taxon>Thermodesulfovibrionales</taxon>
        <taxon>Candidatus Magnetobacteriaceae</taxon>
        <taxon>Candidatus Magnetobacterium</taxon>
    </lineage>
</organism>
<accession>A0ABS6S126</accession>
<evidence type="ECO:0000313" key="2">
    <source>
        <dbReference type="EMBL" id="MBV6342552.1"/>
    </source>
</evidence>
<evidence type="ECO:0008006" key="4">
    <source>
        <dbReference type="Google" id="ProtNLM"/>
    </source>
</evidence>
<feature type="region of interest" description="Disordered" evidence="1">
    <location>
        <begin position="32"/>
        <end position="61"/>
    </location>
</feature>
<gene>
    <name evidence="2" type="ORF">HWQ67_13250</name>
</gene>
<comment type="caution">
    <text evidence="2">The sequence shown here is derived from an EMBL/GenBank/DDBJ whole genome shotgun (WGS) entry which is preliminary data.</text>
</comment>
<protein>
    <recommendedName>
        <fullName evidence="4">Bacterial repeat domain-containing protein</fullName>
    </recommendedName>
</protein>
<sequence length="195" mass="20753">MVRGEDNYYRGDLDDIRIYNIVLSDSQIQQLYNDSIPTPTPTATATPTPTPTVTPTPTPTPTPVTLTVTKQGTGDGIITTSTGSLNCSGNIGTALYALNTQVIATVVTDNASTFNGWTGCDVTIGNQCTVNMTATRGITADFNGVCKKDFDDDGKTDILWQSKDTGDVYAWLMDGTVINSGGYADQGVPSDWSIY</sequence>
<evidence type="ECO:0000313" key="3">
    <source>
        <dbReference type="Proteomes" id="UP001196980"/>
    </source>
</evidence>
<name>A0ABS6S126_9BACT</name>
<evidence type="ECO:0000256" key="1">
    <source>
        <dbReference type="SAM" id="MobiDB-lite"/>
    </source>
</evidence>
<feature type="compositionally biased region" description="Pro residues" evidence="1">
    <location>
        <begin position="48"/>
        <end position="61"/>
    </location>
</feature>
<dbReference type="Proteomes" id="UP001196980">
    <property type="component" value="Unassembled WGS sequence"/>
</dbReference>